<dbReference type="EMBL" id="JANBUP010001174">
    <property type="protein sequence ID" value="KAJ2807704.1"/>
    <property type="molecule type" value="Genomic_DNA"/>
</dbReference>
<proteinExistence type="predicted"/>
<reference evidence="1" key="1">
    <citation type="submission" date="2022-07" db="EMBL/GenBank/DDBJ databases">
        <title>Phylogenomic reconstructions and comparative analyses of Kickxellomycotina fungi.</title>
        <authorList>
            <person name="Reynolds N.K."/>
            <person name="Stajich J.E."/>
            <person name="Barry K."/>
            <person name="Grigoriev I.V."/>
            <person name="Crous P."/>
            <person name="Smith M.E."/>
        </authorList>
    </citation>
    <scope>NUCLEOTIDE SEQUENCE</scope>
    <source>
        <strain evidence="1">CBS 102833</strain>
    </source>
</reference>
<name>A0ACC1LHI4_9FUNG</name>
<organism evidence="1 2">
    <name type="scientific">Coemansia furcata</name>
    <dbReference type="NCBI Taxonomy" id="417177"/>
    <lineage>
        <taxon>Eukaryota</taxon>
        <taxon>Fungi</taxon>
        <taxon>Fungi incertae sedis</taxon>
        <taxon>Zoopagomycota</taxon>
        <taxon>Kickxellomycotina</taxon>
        <taxon>Kickxellomycetes</taxon>
        <taxon>Kickxellales</taxon>
        <taxon>Kickxellaceae</taxon>
        <taxon>Coemansia</taxon>
    </lineage>
</organism>
<evidence type="ECO:0000313" key="1">
    <source>
        <dbReference type="EMBL" id="KAJ2807704.1"/>
    </source>
</evidence>
<dbReference type="Proteomes" id="UP001140096">
    <property type="component" value="Unassembled WGS sequence"/>
</dbReference>
<protein>
    <submittedName>
        <fullName evidence="1">Uncharacterized protein</fullName>
    </submittedName>
</protein>
<keyword evidence="2" id="KW-1185">Reference proteome</keyword>
<sequence length="716" mass="77510">MLRATVAHWRLAVFGTGAYATGLARYSVDTKPSAPPSGDEQASNSAQTLAKKTRERIRYMAIKPTSPALTRMAAKIKEGQVAMDIVKEVDSFKFTTEDLIRTLPMHRAQLLGGVDMTVSSADLMLSSKDDMVGMLYDLRTKRVESIVGAFNGTQLKQYLRQHQLKEGGTKKEMANRILNDVWGISLKALEARFAMPKEAADQDGLTMPLSDDTMALLSTLEKGYLKQLEEEFGVEIAVDSHKREARVTGVMHHVRGALSTLRERLTANTTVQIELEKYGVPRALSAKHTGRIAGVINRATGGALSNKNGEYFVRGDSPVAALDAQRALVCAMVEPKNQSLFVVAPDGITDLAACTAVPASDPFSQPPTFVPDMSFHTSTGVETPSPISLLARHVLLERQADGSISRGSHSLVKALQSWALRQSCLVGQSVTLSAKLGAVLVDMDSTHKRLATQFYTPDGLMAAVAQRAPLFGFSSNVSPLKWLRELSARENTTKQVVLTFCHLDQPASNGDNSLAANSSAKSKYILPVYSNDNTLVARINVKAGKVDFGSAQIDHVCGTRTANVVILQPTQDFQVSVSSRQSVNVTADLSKALEGVVRKLGISGHANQHSVPHRHEVVETHLGIFGLETAKVVDVSRVQSSSGAMTCVHQTWDVIDDLRFSQVELMPAAEGRVSPAFMNSEEDWERYLLSLFKAALEQPSAGLTTTEGGSGSNNVL</sequence>
<gene>
    <name evidence="1" type="ORF">H4S07_003538</name>
</gene>
<evidence type="ECO:0000313" key="2">
    <source>
        <dbReference type="Proteomes" id="UP001140096"/>
    </source>
</evidence>
<accession>A0ACC1LHI4</accession>
<comment type="caution">
    <text evidence="1">The sequence shown here is derived from an EMBL/GenBank/DDBJ whole genome shotgun (WGS) entry which is preliminary data.</text>
</comment>